<accession>A0A4Y2IUS5</accession>
<proteinExistence type="predicted"/>
<dbReference type="Proteomes" id="UP000499080">
    <property type="component" value="Unassembled WGS sequence"/>
</dbReference>
<protein>
    <submittedName>
        <fullName evidence="1">Uncharacterized protein</fullName>
    </submittedName>
</protein>
<keyword evidence="2" id="KW-1185">Reference proteome</keyword>
<dbReference type="EMBL" id="BGPR01002958">
    <property type="protein sequence ID" value="GBM81648.1"/>
    <property type="molecule type" value="Genomic_DNA"/>
</dbReference>
<organism evidence="1 2">
    <name type="scientific">Araneus ventricosus</name>
    <name type="common">Orbweaver spider</name>
    <name type="synonym">Epeira ventricosa</name>
    <dbReference type="NCBI Taxonomy" id="182803"/>
    <lineage>
        <taxon>Eukaryota</taxon>
        <taxon>Metazoa</taxon>
        <taxon>Ecdysozoa</taxon>
        <taxon>Arthropoda</taxon>
        <taxon>Chelicerata</taxon>
        <taxon>Arachnida</taxon>
        <taxon>Araneae</taxon>
        <taxon>Araneomorphae</taxon>
        <taxon>Entelegynae</taxon>
        <taxon>Araneoidea</taxon>
        <taxon>Araneidae</taxon>
        <taxon>Araneus</taxon>
    </lineage>
</organism>
<name>A0A4Y2IUS5_ARAVE</name>
<reference evidence="1 2" key="1">
    <citation type="journal article" date="2019" name="Sci. Rep.">
        <title>Orb-weaving spider Araneus ventricosus genome elucidates the spidroin gene catalogue.</title>
        <authorList>
            <person name="Kono N."/>
            <person name="Nakamura H."/>
            <person name="Ohtoshi R."/>
            <person name="Moran D.A.P."/>
            <person name="Shinohara A."/>
            <person name="Yoshida Y."/>
            <person name="Fujiwara M."/>
            <person name="Mori M."/>
            <person name="Tomita M."/>
            <person name="Arakawa K."/>
        </authorList>
    </citation>
    <scope>NUCLEOTIDE SEQUENCE [LARGE SCALE GENOMIC DNA]</scope>
</reference>
<comment type="caution">
    <text evidence="1">The sequence shown here is derived from an EMBL/GenBank/DDBJ whole genome shotgun (WGS) entry which is preliminary data.</text>
</comment>
<sequence>MFHRIREANVAAFRQGNPGTFSPGSPKCQPSVNAFGCKDVQSDPCKRSERPWFSLNNDASESGVGQLCCLDDARESFKRLHRPSSLERRGKD</sequence>
<dbReference type="AlphaFoldDB" id="A0A4Y2IUS5"/>
<gene>
    <name evidence="1" type="ORF">AVEN_152125_1</name>
</gene>
<evidence type="ECO:0000313" key="1">
    <source>
        <dbReference type="EMBL" id="GBM81648.1"/>
    </source>
</evidence>
<evidence type="ECO:0000313" key="2">
    <source>
        <dbReference type="Proteomes" id="UP000499080"/>
    </source>
</evidence>